<comment type="function">
    <text evidence="13">Plays a critical role in the incorporation of lipoproteins in the outer membrane after they are released by the LolA protein.</text>
</comment>
<evidence type="ECO:0000256" key="4">
    <source>
        <dbReference type="ARBA" id="ARBA00016202"/>
    </source>
</evidence>
<keyword evidence="10 13" id="KW-0143">Chaperone</keyword>
<comment type="similarity">
    <text evidence="2 13">Belongs to the LolB family.</text>
</comment>
<dbReference type="GO" id="GO:0009279">
    <property type="term" value="C:cell outer membrane"/>
    <property type="evidence" value="ECO:0007669"/>
    <property type="project" value="UniProtKB-SubCell"/>
</dbReference>
<evidence type="ECO:0000256" key="5">
    <source>
        <dbReference type="ARBA" id="ARBA00022448"/>
    </source>
</evidence>
<keyword evidence="11 13" id="KW-0998">Cell outer membrane</keyword>
<evidence type="ECO:0000256" key="12">
    <source>
        <dbReference type="ARBA" id="ARBA00023288"/>
    </source>
</evidence>
<dbReference type="GO" id="GO:0044874">
    <property type="term" value="P:lipoprotein localization to outer membrane"/>
    <property type="evidence" value="ECO:0007669"/>
    <property type="project" value="UniProtKB-UniRule"/>
</dbReference>
<dbReference type="OrthoDB" id="9797618at2"/>
<keyword evidence="8 13" id="KW-0472">Membrane</keyword>
<evidence type="ECO:0000256" key="7">
    <source>
        <dbReference type="ARBA" id="ARBA00022927"/>
    </source>
</evidence>
<name>A0A0K2BKW1_9GAMM</name>
<proteinExistence type="inferred from homology"/>
<keyword evidence="15" id="KW-1185">Reference proteome</keyword>
<evidence type="ECO:0000256" key="9">
    <source>
        <dbReference type="ARBA" id="ARBA00023139"/>
    </source>
</evidence>
<keyword evidence="12 13" id="KW-0449">Lipoprotein</keyword>
<dbReference type="KEGG" id="bcig:AB162_238"/>
<comment type="subunit">
    <text evidence="3 13">Monomer.</text>
</comment>
<dbReference type="EMBL" id="CP011787">
    <property type="protein sequence ID" value="AKZ65839.1"/>
    <property type="molecule type" value="Genomic_DNA"/>
</dbReference>
<dbReference type="NCBIfam" id="TIGR00548">
    <property type="entry name" value="lolB"/>
    <property type="match status" value="1"/>
</dbReference>
<gene>
    <name evidence="13 14" type="primary">lolB</name>
    <name evidence="14" type="ORF">AB162_238</name>
</gene>
<dbReference type="RefSeq" id="WP_053096748.1">
    <property type="nucleotide sequence ID" value="NZ_CP011787.1"/>
</dbReference>
<dbReference type="Pfam" id="PF03550">
    <property type="entry name" value="LolB"/>
    <property type="match status" value="1"/>
</dbReference>
<organism evidence="14 15">
    <name type="scientific">Candidatus Palibaumannia cicadellinicola</name>
    <dbReference type="NCBI Taxonomy" id="186490"/>
    <lineage>
        <taxon>Bacteria</taxon>
        <taxon>Pseudomonadati</taxon>
        <taxon>Pseudomonadota</taxon>
        <taxon>Gammaproteobacteria</taxon>
        <taxon>Candidatus Palibaumannia</taxon>
    </lineage>
</organism>
<dbReference type="GO" id="GO:0015031">
    <property type="term" value="P:protein transport"/>
    <property type="evidence" value="ECO:0007669"/>
    <property type="project" value="UniProtKB-KW"/>
</dbReference>
<dbReference type="Proteomes" id="UP000056466">
    <property type="component" value="Chromosome"/>
</dbReference>
<keyword evidence="7 13" id="KW-0653">Protein transport</keyword>
<dbReference type="SUPFAM" id="SSF89392">
    <property type="entry name" value="Prokaryotic lipoproteins and lipoprotein localization factors"/>
    <property type="match status" value="1"/>
</dbReference>
<evidence type="ECO:0000256" key="1">
    <source>
        <dbReference type="ARBA" id="ARBA00004459"/>
    </source>
</evidence>
<dbReference type="Gene3D" id="2.50.20.10">
    <property type="entry name" value="Lipoprotein localisation LolA/LolB/LppX"/>
    <property type="match status" value="1"/>
</dbReference>
<evidence type="ECO:0000256" key="8">
    <source>
        <dbReference type="ARBA" id="ARBA00023136"/>
    </source>
</evidence>
<dbReference type="CDD" id="cd16326">
    <property type="entry name" value="LolB"/>
    <property type="match status" value="1"/>
</dbReference>
<evidence type="ECO:0000256" key="13">
    <source>
        <dbReference type="HAMAP-Rule" id="MF_00233"/>
    </source>
</evidence>
<dbReference type="HAMAP" id="MF_00233">
    <property type="entry name" value="LolB"/>
    <property type="match status" value="1"/>
</dbReference>
<evidence type="ECO:0000256" key="2">
    <source>
        <dbReference type="ARBA" id="ARBA00009696"/>
    </source>
</evidence>
<protein>
    <recommendedName>
        <fullName evidence="4 13">Outer-membrane lipoprotein LolB</fullName>
    </recommendedName>
</protein>
<comment type="subcellular location">
    <subcellularLocation>
        <location evidence="1 13">Cell outer membrane</location>
        <topology evidence="1 13">Lipid-anchor</topology>
    </subcellularLocation>
</comment>
<reference evidence="14 15" key="1">
    <citation type="submission" date="2015-06" db="EMBL/GenBank/DDBJ databases">
        <title>Lineage-specific patterns of genome deterioration in obligate symbionts.</title>
        <authorList>
            <person name="Bennett G.M."/>
            <person name="McCutcheon J.P."/>
            <person name="McDonald B.R."/>
            <person name="Moran N.A."/>
        </authorList>
    </citation>
    <scope>NUCLEOTIDE SEQUENCE [LARGE SCALE GENOMIC DNA]</scope>
    <source>
        <strain evidence="14 15">B-GSS</strain>
    </source>
</reference>
<evidence type="ECO:0000256" key="3">
    <source>
        <dbReference type="ARBA" id="ARBA00011245"/>
    </source>
</evidence>
<evidence type="ECO:0000256" key="6">
    <source>
        <dbReference type="ARBA" id="ARBA00022729"/>
    </source>
</evidence>
<evidence type="ECO:0000256" key="11">
    <source>
        <dbReference type="ARBA" id="ARBA00023237"/>
    </source>
</evidence>
<sequence length="207" mass="24369">MQIKIKNLLLLLVSILLISCSLKKQQLPQLPTKTNIHQQWQSHKHLVEKITSYKTKGTFAYISPSQKLFARFNWQKISNDEYRLIFLNFIGQKNMDLHIRPGLVHMIDNNGKSFYSKDTVGMIKKFFGIFIPFNEISYWILGLPGQSNNFIVNQRGYIHKINYYNNNKNWIVSYPLYHDDIEPALPADLAIHQGENIIKFKIDHWSF</sequence>
<evidence type="ECO:0000313" key="14">
    <source>
        <dbReference type="EMBL" id="AKZ65839.1"/>
    </source>
</evidence>
<keyword evidence="5 13" id="KW-0813">Transport</keyword>
<keyword evidence="9 13" id="KW-0564">Palmitate</keyword>
<accession>A0A0K2BKW1</accession>
<dbReference type="PROSITE" id="PS51257">
    <property type="entry name" value="PROKAR_LIPOPROTEIN"/>
    <property type="match status" value="1"/>
</dbReference>
<dbReference type="InterPro" id="IPR004565">
    <property type="entry name" value="OM_lipoprot_LolB"/>
</dbReference>
<evidence type="ECO:0000313" key="15">
    <source>
        <dbReference type="Proteomes" id="UP000056466"/>
    </source>
</evidence>
<dbReference type="AlphaFoldDB" id="A0A0K2BKW1"/>
<keyword evidence="6 13" id="KW-0732">Signal</keyword>
<dbReference type="InterPro" id="IPR029046">
    <property type="entry name" value="LolA/LolB/LppX"/>
</dbReference>
<evidence type="ECO:0000256" key="10">
    <source>
        <dbReference type="ARBA" id="ARBA00023186"/>
    </source>
</evidence>